<dbReference type="Proteomes" id="UP000316298">
    <property type="component" value="Unassembled WGS sequence"/>
</dbReference>
<comment type="caution">
    <text evidence="4">The sequence shown here is derived from an EMBL/GenBank/DDBJ whole genome shotgun (WGS) entry which is preliminary data.</text>
</comment>
<keyword evidence="5" id="KW-1185">Reference proteome</keyword>
<gene>
    <name evidence="4" type="ORF">FB475_4200</name>
</gene>
<dbReference type="EMBL" id="VFMM01000002">
    <property type="protein sequence ID" value="TQJ11289.1"/>
    <property type="molecule type" value="Genomic_DNA"/>
</dbReference>
<comment type="similarity">
    <text evidence="1">Belongs to the UPF0337 (CsbD) family.</text>
</comment>
<dbReference type="Pfam" id="PF05532">
    <property type="entry name" value="CsbD"/>
    <property type="match status" value="1"/>
</dbReference>
<feature type="domain" description="CsbD-like" evidence="3">
    <location>
        <begin position="6"/>
        <end position="57"/>
    </location>
</feature>
<dbReference type="SUPFAM" id="SSF69047">
    <property type="entry name" value="Hypothetical protein YjbJ"/>
    <property type="match status" value="1"/>
</dbReference>
<dbReference type="RefSeq" id="WP_141858253.1">
    <property type="nucleotide sequence ID" value="NZ_BAAAKA010000025.1"/>
</dbReference>
<sequence>MDTGKKMENAAEAAKGKVKEATGDATDNRDLQAEGQAEKTKADLKQAGEKVKDAFKD</sequence>
<dbReference type="InterPro" id="IPR036629">
    <property type="entry name" value="YjbJ_sf"/>
</dbReference>
<dbReference type="InterPro" id="IPR008462">
    <property type="entry name" value="CsbD"/>
</dbReference>
<dbReference type="Gene3D" id="1.10.1470.10">
    <property type="entry name" value="YjbJ"/>
    <property type="match status" value="1"/>
</dbReference>
<dbReference type="OrthoDB" id="2143260at2"/>
<evidence type="ECO:0000256" key="1">
    <source>
        <dbReference type="ARBA" id="ARBA00009129"/>
    </source>
</evidence>
<organism evidence="4 5">
    <name type="scientific">Kribbella jejuensis</name>
    <dbReference type="NCBI Taxonomy" id="236068"/>
    <lineage>
        <taxon>Bacteria</taxon>
        <taxon>Bacillati</taxon>
        <taxon>Actinomycetota</taxon>
        <taxon>Actinomycetes</taxon>
        <taxon>Propionibacteriales</taxon>
        <taxon>Kribbellaceae</taxon>
        <taxon>Kribbella</taxon>
    </lineage>
</organism>
<feature type="region of interest" description="Disordered" evidence="2">
    <location>
        <begin position="1"/>
        <end position="57"/>
    </location>
</feature>
<accession>A0A542E7N9</accession>
<reference evidence="4 5" key="1">
    <citation type="submission" date="2019-06" db="EMBL/GenBank/DDBJ databases">
        <title>Sequencing the genomes of 1000 actinobacteria strains.</title>
        <authorList>
            <person name="Klenk H.-P."/>
        </authorList>
    </citation>
    <scope>NUCLEOTIDE SEQUENCE [LARGE SCALE GENOMIC DNA]</scope>
    <source>
        <strain evidence="4 5">DSM 17305</strain>
    </source>
</reference>
<proteinExistence type="inferred from homology"/>
<name>A0A542E7N9_9ACTN</name>
<evidence type="ECO:0000256" key="2">
    <source>
        <dbReference type="SAM" id="MobiDB-lite"/>
    </source>
</evidence>
<evidence type="ECO:0000313" key="4">
    <source>
        <dbReference type="EMBL" id="TQJ11289.1"/>
    </source>
</evidence>
<evidence type="ECO:0000259" key="3">
    <source>
        <dbReference type="Pfam" id="PF05532"/>
    </source>
</evidence>
<dbReference type="AlphaFoldDB" id="A0A542E7N9"/>
<protein>
    <submittedName>
        <fullName evidence="4">CsbD-like protein</fullName>
    </submittedName>
</protein>
<evidence type="ECO:0000313" key="5">
    <source>
        <dbReference type="Proteomes" id="UP000316298"/>
    </source>
</evidence>